<name>A0A1U9ZYN6_9ACTN</name>
<keyword evidence="3" id="KW-1185">Reference proteome</keyword>
<sequence>MRPDDRLFPGPHRPRAFTDATDGGYPVETDLEPDPTPGRQDPAADDDDPPPPPSPVSGRALHNPLPPVRQATTVEDDWYGPEPARARWRVITPIAVLVASAALGIWLALPASRPPQASTPAPSPATSPPMRVSDRPAAPRTSTPRASTTRAPSRTPRPASTRTPAPRRQRTTPPATERPPRTVTTTVTITTRPTRTPAAHGPEEPPRPASPAPPTRACLTWDDCHDDPPDD</sequence>
<dbReference type="KEGG" id="noa:BKM31_17630"/>
<dbReference type="EMBL" id="CP017717">
    <property type="protein sequence ID" value="AQZ63040.1"/>
    <property type="molecule type" value="Genomic_DNA"/>
</dbReference>
<evidence type="ECO:0000256" key="1">
    <source>
        <dbReference type="SAM" id="MobiDB-lite"/>
    </source>
</evidence>
<evidence type="ECO:0000313" key="3">
    <source>
        <dbReference type="Proteomes" id="UP000190797"/>
    </source>
</evidence>
<feature type="compositionally biased region" description="Low complexity" evidence="1">
    <location>
        <begin position="171"/>
        <end position="199"/>
    </location>
</feature>
<evidence type="ECO:0000313" key="2">
    <source>
        <dbReference type="EMBL" id="AQZ63040.1"/>
    </source>
</evidence>
<accession>A0A1U9ZYN6</accession>
<feature type="region of interest" description="Disordered" evidence="1">
    <location>
        <begin position="1"/>
        <end position="79"/>
    </location>
</feature>
<dbReference type="RefSeq" id="WP_080039227.1">
    <property type="nucleotide sequence ID" value="NZ_CP017717.1"/>
</dbReference>
<reference evidence="3" key="1">
    <citation type="journal article" date="2017" name="Med. Chem. Commun.">
        <title>Nonomuraea sp. ATCC 55076 harbours the largest actinomycete chromosome to date and the kistamicin biosynthetic gene cluster.</title>
        <authorList>
            <person name="Nazari B."/>
            <person name="Forneris C.C."/>
            <person name="Gibson M.I."/>
            <person name="Moon K."/>
            <person name="Schramma K.R."/>
            <person name="Seyedsayamdost M.R."/>
        </authorList>
    </citation>
    <scope>NUCLEOTIDE SEQUENCE [LARGE SCALE GENOMIC DNA]</scope>
    <source>
        <strain evidence="3">ATCC 55076</strain>
    </source>
</reference>
<feature type="compositionally biased region" description="Basic and acidic residues" evidence="1">
    <location>
        <begin position="222"/>
        <end position="231"/>
    </location>
</feature>
<feature type="region of interest" description="Disordered" evidence="1">
    <location>
        <begin position="112"/>
        <end position="231"/>
    </location>
</feature>
<organism evidence="2 3">
    <name type="scientific">[Actinomadura] parvosata subsp. kistnae</name>
    <dbReference type="NCBI Taxonomy" id="1909395"/>
    <lineage>
        <taxon>Bacteria</taxon>
        <taxon>Bacillati</taxon>
        <taxon>Actinomycetota</taxon>
        <taxon>Actinomycetes</taxon>
        <taxon>Streptosporangiales</taxon>
        <taxon>Streptosporangiaceae</taxon>
        <taxon>Nonomuraea</taxon>
    </lineage>
</organism>
<proteinExistence type="predicted"/>
<feature type="compositionally biased region" description="Low complexity" evidence="1">
    <location>
        <begin position="135"/>
        <end position="164"/>
    </location>
</feature>
<gene>
    <name evidence="2" type="ORF">BKM31_17630</name>
</gene>
<dbReference type="Proteomes" id="UP000190797">
    <property type="component" value="Chromosome"/>
</dbReference>
<protein>
    <submittedName>
        <fullName evidence="2">Uncharacterized protein</fullName>
    </submittedName>
</protein>
<dbReference type="AlphaFoldDB" id="A0A1U9ZYN6"/>
<dbReference type="STRING" id="1909395.BKM31_17630"/>